<evidence type="ECO:0000313" key="2">
    <source>
        <dbReference type="EMBL" id="OQX04131.1"/>
    </source>
</evidence>
<dbReference type="InterPro" id="IPR014996">
    <property type="entry name" value="AcaB"/>
</dbReference>
<protein>
    <submittedName>
        <fullName evidence="2">Integrating conjugative element protein</fullName>
    </submittedName>
</protein>
<dbReference type="Proteomes" id="UP000192491">
    <property type="component" value="Unassembled WGS sequence"/>
</dbReference>
<proteinExistence type="predicted"/>
<reference evidence="2 3" key="1">
    <citation type="submission" date="2017-01" db="EMBL/GenBank/DDBJ databases">
        <title>Novel large sulfur bacteria in the metagenomes of groundwater-fed chemosynthetic microbial mats in the Lake Huron basin.</title>
        <authorList>
            <person name="Sharrar A.M."/>
            <person name="Flood B.E."/>
            <person name="Bailey J.V."/>
            <person name="Jones D.S."/>
            <person name="Biddanda B."/>
            <person name="Ruberg S.A."/>
            <person name="Marcus D.N."/>
            <person name="Dick G.J."/>
        </authorList>
    </citation>
    <scope>NUCLEOTIDE SEQUENCE [LARGE SCALE GENOMIC DNA]</scope>
    <source>
        <strain evidence="2">A8</strain>
    </source>
</reference>
<feature type="region of interest" description="Disordered" evidence="1">
    <location>
        <begin position="256"/>
        <end position="279"/>
    </location>
</feature>
<evidence type="ECO:0000313" key="3">
    <source>
        <dbReference type="Proteomes" id="UP000192491"/>
    </source>
</evidence>
<sequence>MMSTPDSPRTTALRKIQEMAGRTSTAADGAKPAFFSTVPTTNLTHASQESIGVLRGGTVVTIQTRQAQMLVTGRERTDTQHRILGLMQFSKYLNQMAEAARNDDPYADWFLLQAEEALEAASSGIASLRGRIGKLLDSVPAMQVEVAQSTKPLRITLNFAASYAYWTTRVITDYDELVRMVLTARHVAYMDAAAERGVLNEASRMVRRVFESTARYRYTGITRKEVQQTTEPARQAAELMGQLPVEILEKRQRPKFAPAITRTATDSKATADTDTDHDHEATREDLLADIPDATATAGVAA</sequence>
<accession>A0A1Y1QF89</accession>
<comment type="caution">
    <text evidence="2">The sequence shown here is derived from an EMBL/GenBank/DDBJ whole genome shotgun (WGS) entry which is preliminary data.</text>
</comment>
<dbReference type="NCBIfam" id="TIGR03761">
    <property type="entry name" value="ICE_PFL4669"/>
    <property type="match status" value="1"/>
</dbReference>
<gene>
    <name evidence="2" type="ORF">BWK73_37220</name>
</gene>
<dbReference type="EMBL" id="MTEJ01000356">
    <property type="protein sequence ID" value="OQX04131.1"/>
    <property type="molecule type" value="Genomic_DNA"/>
</dbReference>
<dbReference type="AlphaFoldDB" id="A0A1Y1QF89"/>
<dbReference type="Pfam" id="PF08900">
    <property type="entry name" value="AcaB"/>
    <property type="match status" value="1"/>
</dbReference>
<evidence type="ECO:0000256" key="1">
    <source>
        <dbReference type="SAM" id="MobiDB-lite"/>
    </source>
</evidence>
<organism evidence="2 3">
    <name type="scientific">Thiothrix lacustris</name>
    <dbReference type="NCBI Taxonomy" id="525917"/>
    <lineage>
        <taxon>Bacteria</taxon>
        <taxon>Pseudomonadati</taxon>
        <taxon>Pseudomonadota</taxon>
        <taxon>Gammaproteobacteria</taxon>
        <taxon>Thiotrichales</taxon>
        <taxon>Thiotrichaceae</taxon>
        <taxon>Thiothrix</taxon>
    </lineage>
</organism>
<name>A0A1Y1QF89_9GAMM</name>
<feature type="compositionally biased region" description="Basic and acidic residues" evidence="1">
    <location>
        <begin position="269"/>
        <end position="279"/>
    </location>
</feature>